<protein>
    <recommendedName>
        <fullName evidence="7">Sec20 C-terminal domain-containing protein</fullName>
    </recommendedName>
</protein>
<evidence type="ECO:0000256" key="5">
    <source>
        <dbReference type="ARBA" id="ARBA00023136"/>
    </source>
</evidence>
<evidence type="ECO:0000256" key="1">
    <source>
        <dbReference type="ARBA" id="ARBA00004211"/>
    </source>
</evidence>
<dbReference type="AlphaFoldDB" id="A0AAV9XZX5"/>
<proteinExistence type="predicted"/>
<feature type="domain" description="Sec20 C-terminal" evidence="7">
    <location>
        <begin position="9"/>
        <end position="97"/>
    </location>
</feature>
<dbReference type="Proteomes" id="UP001311799">
    <property type="component" value="Unassembled WGS sequence"/>
</dbReference>
<dbReference type="Pfam" id="PF03908">
    <property type="entry name" value="Sec20"/>
    <property type="match status" value="1"/>
</dbReference>
<comment type="subcellular location">
    <subcellularLocation>
        <location evidence="1">Membrane</location>
        <topology evidence="1">Single-pass type IV membrane protein</topology>
    </subcellularLocation>
</comment>
<accession>A0AAV9XZX5</accession>
<keyword evidence="4 6" id="KW-1133">Transmembrane helix</keyword>
<feature type="transmembrane region" description="Helical" evidence="6">
    <location>
        <begin position="75"/>
        <end position="93"/>
    </location>
</feature>
<keyword evidence="9" id="KW-1185">Reference proteome</keyword>
<comment type="caution">
    <text evidence="8">The sequence shown here is derived from an EMBL/GenBank/DDBJ whole genome shotgun (WGS) entry which is preliminary data.</text>
</comment>
<dbReference type="EMBL" id="JAWDEY010000009">
    <property type="protein sequence ID" value="KAK6590084.1"/>
    <property type="molecule type" value="Genomic_DNA"/>
</dbReference>
<keyword evidence="3 6" id="KW-0812">Transmembrane</keyword>
<keyword evidence="2" id="KW-0813">Transport</keyword>
<name>A0AAV9XZX5_9CRYT</name>
<sequence>MYNGEDSSKELQFELQNTKIRMKEEIKRFHNSERVLIDDKDIISQTNTNYKEYESKLEENTSVFIQIKKKNEREIFSLWCSFYFFIAVCIYIVARRLGIVYFVIVKPIVLIIGAFSSLTKYDVATDSTLRDEF</sequence>
<dbReference type="InterPro" id="IPR056173">
    <property type="entry name" value="Sec20_C"/>
</dbReference>
<evidence type="ECO:0000313" key="9">
    <source>
        <dbReference type="Proteomes" id="UP001311799"/>
    </source>
</evidence>
<reference evidence="8 9" key="1">
    <citation type="submission" date="2023-10" db="EMBL/GenBank/DDBJ databases">
        <title>Comparative genomics analysis reveals potential genetic determinants of host preference in Cryptosporidium xiaoi.</title>
        <authorList>
            <person name="Xiao L."/>
            <person name="Li J."/>
        </authorList>
    </citation>
    <scope>NUCLEOTIDE SEQUENCE [LARGE SCALE GENOMIC DNA]</scope>
    <source>
        <strain evidence="8 9">52996</strain>
    </source>
</reference>
<evidence type="ECO:0000256" key="4">
    <source>
        <dbReference type="ARBA" id="ARBA00022989"/>
    </source>
</evidence>
<evidence type="ECO:0000256" key="2">
    <source>
        <dbReference type="ARBA" id="ARBA00022448"/>
    </source>
</evidence>
<feature type="transmembrane region" description="Helical" evidence="6">
    <location>
        <begin position="99"/>
        <end position="118"/>
    </location>
</feature>
<gene>
    <name evidence="8" type="ORF">RS030_182755</name>
</gene>
<keyword evidence="5 6" id="KW-0472">Membrane</keyword>
<evidence type="ECO:0000259" key="7">
    <source>
        <dbReference type="Pfam" id="PF03908"/>
    </source>
</evidence>
<evidence type="ECO:0000256" key="3">
    <source>
        <dbReference type="ARBA" id="ARBA00022692"/>
    </source>
</evidence>
<dbReference type="GO" id="GO:0016020">
    <property type="term" value="C:membrane"/>
    <property type="evidence" value="ECO:0007669"/>
    <property type="project" value="UniProtKB-SubCell"/>
</dbReference>
<evidence type="ECO:0000256" key="6">
    <source>
        <dbReference type="SAM" id="Phobius"/>
    </source>
</evidence>
<organism evidence="8 9">
    <name type="scientific">Cryptosporidium xiaoi</name>
    <dbReference type="NCBI Taxonomy" id="659607"/>
    <lineage>
        <taxon>Eukaryota</taxon>
        <taxon>Sar</taxon>
        <taxon>Alveolata</taxon>
        <taxon>Apicomplexa</taxon>
        <taxon>Conoidasida</taxon>
        <taxon>Coccidia</taxon>
        <taxon>Eucoccidiorida</taxon>
        <taxon>Eimeriorina</taxon>
        <taxon>Cryptosporidiidae</taxon>
        <taxon>Cryptosporidium</taxon>
    </lineage>
</organism>
<evidence type="ECO:0000313" key="8">
    <source>
        <dbReference type="EMBL" id="KAK6590084.1"/>
    </source>
</evidence>